<dbReference type="InterPro" id="IPR032698">
    <property type="entry name" value="SirB1_N"/>
</dbReference>
<evidence type="ECO:0000259" key="1">
    <source>
        <dbReference type="Pfam" id="PF13369"/>
    </source>
</evidence>
<dbReference type="Gene3D" id="1.25.40.10">
    <property type="entry name" value="Tetratricopeptide repeat domain"/>
    <property type="match status" value="1"/>
</dbReference>
<feature type="domain" description="Protein SirB1 N-terminal" evidence="1">
    <location>
        <begin position="42"/>
        <end position="196"/>
    </location>
</feature>
<dbReference type="AlphaFoldDB" id="A0A3B0X2P7"/>
<evidence type="ECO:0000313" key="2">
    <source>
        <dbReference type="EMBL" id="VAW62515.1"/>
    </source>
</evidence>
<dbReference type="Pfam" id="PF13369">
    <property type="entry name" value="Transglut_core2"/>
    <property type="match status" value="1"/>
</dbReference>
<dbReference type="PANTHER" id="PTHR31350:SF21">
    <property type="entry name" value="F-BOX ONLY PROTEIN 21"/>
    <property type="match status" value="1"/>
</dbReference>
<sequence>MLNNPNIDAFEKLLSLPDHDISLAEAALMIARIEYPDLNINNYLSKIQDIAEEINNRLPKTANAAEVLQQLNHVLFIEKGYEGNSDAYYDPRNSFLNDVIERKLGIPISLSILYMELGHALGLPLSGVQFPGHFLVKLEINDGAIVLDPYFGGISLSEDDIEERLQEYYGTQTLKTQSHGILASCSNKNIILRVLRNLRNLYMEEGNWEKALPIANVMINIENDDPADALKARASIYDQLECHSSALTDYNAYLNISSITKSDKFIRARVIDLAQTVRRVC</sequence>
<name>A0A3B0X2P7_9ZZZZ</name>
<organism evidence="2">
    <name type="scientific">hydrothermal vent metagenome</name>
    <dbReference type="NCBI Taxonomy" id="652676"/>
    <lineage>
        <taxon>unclassified sequences</taxon>
        <taxon>metagenomes</taxon>
        <taxon>ecological metagenomes</taxon>
    </lineage>
</organism>
<accession>A0A3B0X2P7</accession>
<dbReference type="PANTHER" id="PTHR31350">
    <property type="entry name" value="SI:DKEY-261L7.2"/>
    <property type="match status" value="1"/>
</dbReference>
<protein>
    <submittedName>
        <fullName evidence="2">Protein sirB1</fullName>
    </submittedName>
</protein>
<gene>
    <name evidence="2" type="ORF">MNBD_GAMMA09-3754</name>
</gene>
<reference evidence="2" key="1">
    <citation type="submission" date="2018-06" db="EMBL/GenBank/DDBJ databases">
        <authorList>
            <person name="Zhirakovskaya E."/>
        </authorList>
    </citation>
    <scope>NUCLEOTIDE SEQUENCE</scope>
</reference>
<dbReference type="SUPFAM" id="SSF48452">
    <property type="entry name" value="TPR-like"/>
    <property type="match status" value="1"/>
</dbReference>
<dbReference type="InterPro" id="IPR011990">
    <property type="entry name" value="TPR-like_helical_dom_sf"/>
</dbReference>
<dbReference type="EMBL" id="UOFI01000023">
    <property type="protein sequence ID" value="VAW62515.1"/>
    <property type="molecule type" value="Genomic_DNA"/>
</dbReference>
<proteinExistence type="predicted"/>